<dbReference type="EMBL" id="CADEAL010000721">
    <property type="protein sequence ID" value="CAB1424299.1"/>
    <property type="molecule type" value="Genomic_DNA"/>
</dbReference>
<feature type="chain" id="PRO_5040230825" description="Secreted protein" evidence="2">
    <location>
        <begin position="22"/>
        <end position="140"/>
    </location>
</feature>
<feature type="region of interest" description="Disordered" evidence="1">
    <location>
        <begin position="85"/>
        <end position="140"/>
    </location>
</feature>
<sequence length="140" mass="14972">MVLFCTNLVLSLCGTALPADGAEHQPCQTDLRCLITLLLVREMLAREGQSVSIHVRAHSHHQPPLCAFASILSVMLTSSSARRHSTAVGEVGGWREGGKGDQEEWMSSGGMRGEDGGESMGEGGGRKREEGTERGARLQV</sequence>
<dbReference type="AlphaFoldDB" id="A0A9N7U3K3"/>
<proteinExistence type="predicted"/>
<name>A0A9N7U3K3_PLEPL</name>
<keyword evidence="4" id="KW-1185">Reference proteome</keyword>
<gene>
    <name evidence="3" type="ORF">PLEPLA_LOCUS12221</name>
</gene>
<dbReference type="Proteomes" id="UP001153269">
    <property type="component" value="Unassembled WGS sequence"/>
</dbReference>
<reference evidence="3" key="1">
    <citation type="submission" date="2020-03" db="EMBL/GenBank/DDBJ databases">
        <authorList>
            <person name="Weist P."/>
        </authorList>
    </citation>
    <scope>NUCLEOTIDE SEQUENCE</scope>
</reference>
<organism evidence="3 4">
    <name type="scientific">Pleuronectes platessa</name>
    <name type="common">European plaice</name>
    <dbReference type="NCBI Taxonomy" id="8262"/>
    <lineage>
        <taxon>Eukaryota</taxon>
        <taxon>Metazoa</taxon>
        <taxon>Chordata</taxon>
        <taxon>Craniata</taxon>
        <taxon>Vertebrata</taxon>
        <taxon>Euteleostomi</taxon>
        <taxon>Actinopterygii</taxon>
        <taxon>Neopterygii</taxon>
        <taxon>Teleostei</taxon>
        <taxon>Neoteleostei</taxon>
        <taxon>Acanthomorphata</taxon>
        <taxon>Carangaria</taxon>
        <taxon>Pleuronectiformes</taxon>
        <taxon>Pleuronectoidei</taxon>
        <taxon>Pleuronectidae</taxon>
        <taxon>Pleuronectes</taxon>
    </lineage>
</organism>
<feature type="signal peptide" evidence="2">
    <location>
        <begin position="1"/>
        <end position="21"/>
    </location>
</feature>
<evidence type="ECO:0000313" key="3">
    <source>
        <dbReference type="EMBL" id="CAB1424299.1"/>
    </source>
</evidence>
<feature type="compositionally biased region" description="Basic and acidic residues" evidence="1">
    <location>
        <begin position="124"/>
        <end position="140"/>
    </location>
</feature>
<evidence type="ECO:0000256" key="2">
    <source>
        <dbReference type="SAM" id="SignalP"/>
    </source>
</evidence>
<evidence type="ECO:0000256" key="1">
    <source>
        <dbReference type="SAM" id="MobiDB-lite"/>
    </source>
</evidence>
<protein>
    <recommendedName>
        <fullName evidence="5">Secreted protein</fullName>
    </recommendedName>
</protein>
<evidence type="ECO:0008006" key="5">
    <source>
        <dbReference type="Google" id="ProtNLM"/>
    </source>
</evidence>
<evidence type="ECO:0000313" key="4">
    <source>
        <dbReference type="Proteomes" id="UP001153269"/>
    </source>
</evidence>
<comment type="caution">
    <text evidence="3">The sequence shown here is derived from an EMBL/GenBank/DDBJ whole genome shotgun (WGS) entry which is preliminary data.</text>
</comment>
<accession>A0A9N7U3K3</accession>
<keyword evidence="2" id="KW-0732">Signal</keyword>